<protein>
    <recommendedName>
        <fullName evidence="2">DUF4351 domain-containing protein</fullName>
    </recommendedName>
</protein>
<evidence type="ECO:0000313" key="1">
    <source>
        <dbReference type="EMBL" id="SFV61883.1"/>
    </source>
</evidence>
<dbReference type="AlphaFoldDB" id="A0A1W1C827"/>
<name>A0A1W1C827_9ZZZZ</name>
<organism evidence="1">
    <name type="scientific">hydrothermal vent metagenome</name>
    <dbReference type="NCBI Taxonomy" id="652676"/>
    <lineage>
        <taxon>unclassified sequences</taxon>
        <taxon>metagenomes</taxon>
        <taxon>ecological metagenomes</taxon>
    </lineage>
</organism>
<accession>A0A1W1C827</accession>
<proteinExistence type="predicted"/>
<sequence>MIIFDTNKIKDNEIRQKIRNNAFVMTSILLLKNIFKDIDEWRPLVKSIIELDDDRKIMLFEYIVTKQDITEEKFNNLIIEIKGDEMPSLAEIWIERGEKRGRLNELYDSIKRGLELKFKQLGKNLFLITQKIQEIDKLKEIQDALYVINDADEFKRFVQKRV</sequence>
<evidence type="ECO:0008006" key="2">
    <source>
        <dbReference type="Google" id="ProtNLM"/>
    </source>
</evidence>
<gene>
    <name evidence="1" type="ORF">MNB_SV-12-2</name>
</gene>
<reference evidence="1" key="1">
    <citation type="submission" date="2016-10" db="EMBL/GenBank/DDBJ databases">
        <authorList>
            <person name="de Groot N.N."/>
        </authorList>
    </citation>
    <scope>NUCLEOTIDE SEQUENCE</scope>
</reference>
<dbReference type="EMBL" id="FPHE01000109">
    <property type="protein sequence ID" value="SFV61883.1"/>
    <property type="molecule type" value="Genomic_DNA"/>
</dbReference>